<feature type="region of interest" description="Disordered" evidence="1">
    <location>
        <begin position="1"/>
        <end position="25"/>
    </location>
</feature>
<comment type="caution">
    <text evidence="2">The sequence shown here is derived from an EMBL/GenBank/DDBJ whole genome shotgun (WGS) entry which is preliminary data.</text>
</comment>
<organism evidence="2 3">
    <name type="scientific">Gnathostoma spinigerum</name>
    <dbReference type="NCBI Taxonomy" id="75299"/>
    <lineage>
        <taxon>Eukaryota</taxon>
        <taxon>Metazoa</taxon>
        <taxon>Ecdysozoa</taxon>
        <taxon>Nematoda</taxon>
        <taxon>Chromadorea</taxon>
        <taxon>Rhabditida</taxon>
        <taxon>Spirurina</taxon>
        <taxon>Gnathostomatomorpha</taxon>
        <taxon>Gnathostomatoidea</taxon>
        <taxon>Gnathostomatidae</taxon>
        <taxon>Gnathostoma</taxon>
    </lineage>
</organism>
<name>A0ABD6E3A6_9BILA</name>
<dbReference type="EMBL" id="JBGFUD010000353">
    <property type="protein sequence ID" value="MFH4974339.1"/>
    <property type="molecule type" value="Genomic_DNA"/>
</dbReference>
<dbReference type="Proteomes" id="UP001608902">
    <property type="component" value="Unassembled WGS sequence"/>
</dbReference>
<accession>A0ABD6E3A6</accession>
<dbReference type="AlphaFoldDB" id="A0ABD6E3A6"/>
<feature type="compositionally biased region" description="Polar residues" evidence="1">
    <location>
        <begin position="41"/>
        <end position="57"/>
    </location>
</feature>
<evidence type="ECO:0000256" key="1">
    <source>
        <dbReference type="SAM" id="MobiDB-lite"/>
    </source>
</evidence>
<protein>
    <submittedName>
        <fullName evidence="2">Uncharacterized protein</fullName>
    </submittedName>
</protein>
<evidence type="ECO:0000313" key="3">
    <source>
        <dbReference type="Proteomes" id="UP001608902"/>
    </source>
</evidence>
<feature type="region of interest" description="Disordered" evidence="1">
    <location>
        <begin position="41"/>
        <end position="71"/>
    </location>
</feature>
<keyword evidence="3" id="KW-1185">Reference proteome</keyword>
<sequence length="71" mass="7927">MSSFSRIITPQNNVANGSVSTSQSVTKPKHWDVLITYSHSKGAESSTQKSEQSNLSLSRRVKKIYSRTRRG</sequence>
<evidence type="ECO:0000313" key="2">
    <source>
        <dbReference type="EMBL" id="MFH4974339.1"/>
    </source>
</evidence>
<reference evidence="2 3" key="1">
    <citation type="submission" date="2024-08" db="EMBL/GenBank/DDBJ databases">
        <title>Gnathostoma spinigerum genome.</title>
        <authorList>
            <person name="Gonzalez-Bertolin B."/>
            <person name="Monzon S."/>
            <person name="Zaballos A."/>
            <person name="Jimenez P."/>
            <person name="Dekumyoy P."/>
            <person name="Varona S."/>
            <person name="Cuesta I."/>
            <person name="Sumanam S."/>
            <person name="Adisakwattana P."/>
            <person name="Gasser R.B."/>
            <person name="Hernandez-Gonzalez A."/>
            <person name="Young N.D."/>
            <person name="Perteguer M.J."/>
        </authorList>
    </citation>
    <scope>NUCLEOTIDE SEQUENCE [LARGE SCALE GENOMIC DNA]</scope>
    <source>
        <strain evidence="2">AL3</strain>
        <tissue evidence="2">Liver</tissue>
    </source>
</reference>
<gene>
    <name evidence="2" type="ORF">AB6A40_001048</name>
</gene>
<proteinExistence type="predicted"/>
<feature type="compositionally biased region" description="Basic residues" evidence="1">
    <location>
        <begin position="59"/>
        <end position="71"/>
    </location>
</feature>